<feature type="domain" description="SLH" evidence="5">
    <location>
        <begin position="1333"/>
        <end position="1395"/>
    </location>
</feature>
<keyword evidence="7" id="KW-1185">Reference proteome</keyword>
<dbReference type="EMBL" id="CAKMMF010000024">
    <property type="protein sequence ID" value="CAH1215405.1"/>
    <property type="molecule type" value="Genomic_DNA"/>
</dbReference>
<feature type="repeat" description="NHL" evidence="2">
    <location>
        <begin position="239"/>
        <end position="291"/>
    </location>
</feature>
<dbReference type="CDD" id="cd14955">
    <property type="entry name" value="NHL_like_4"/>
    <property type="match status" value="2"/>
</dbReference>
<feature type="repeat" description="NHL" evidence="2">
    <location>
        <begin position="598"/>
        <end position="637"/>
    </location>
</feature>
<feature type="repeat" description="NHL" evidence="2">
    <location>
        <begin position="144"/>
        <end position="184"/>
    </location>
</feature>
<evidence type="ECO:0000313" key="6">
    <source>
        <dbReference type="EMBL" id="CAH1215405.1"/>
    </source>
</evidence>
<feature type="repeat" description="NHL" evidence="2">
    <location>
        <begin position="302"/>
        <end position="338"/>
    </location>
</feature>
<evidence type="ECO:0000256" key="2">
    <source>
        <dbReference type="PROSITE-ProRule" id="PRU00504"/>
    </source>
</evidence>
<dbReference type="SUPFAM" id="SSF63825">
    <property type="entry name" value="YWTD domain"/>
    <property type="match status" value="1"/>
</dbReference>
<dbReference type="InterPro" id="IPR025883">
    <property type="entry name" value="Cadherin-like_domain"/>
</dbReference>
<evidence type="ECO:0000313" key="7">
    <source>
        <dbReference type="Proteomes" id="UP000838686"/>
    </source>
</evidence>
<feature type="domain" description="SLH" evidence="5">
    <location>
        <begin position="1261"/>
        <end position="1324"/>
    </location>
</feature>
<reference evidence="6" key="1">
    <citation type="submission" date="2022-01" db="EMBL/GenBank/DDBJ databases">
        <authorList>
            <person name="Criscuolo A."/>
        </authorList>
    </citation>
    <scope>NUCLEOTIDE SEQUENCE</scope>
    <source>
        <strain evidence="6">CIP111893</strain>
    </source>
</reference>
<feature type="repeat" description="NHL" evidence="2">
    <location>
        <begin position="547"/>
        <end position="587"/>
    </location>
</feature>
<keyword evidence="6" id="KW-0456">Lyase</keyword>
<feature type="region of interest" description="Disordered" evidence="3">
    <location>
        <begin position="945"/>
        <end position="974"/>
    </location>
</feature>
<feature type="compositionally biased region" description="Gly residues" evidence="3">
    <location>
        <begin position="958"/>
        <end position="971"/>
    </location>
</feature>
<organism evidence="6 7">
    <name type="scientific">Paenibacillus plantiphilus</name>
    <dbReference type="NCBI Taxonomy" id="2905650"/>
    <lineage>
        <taxon>Bacteria</taxon>
        <taxon>Bacillati</taxon>
        <taxon>Bacillota</taxon>
        <taxon>Bacilli</taxon>
        <taxon>Bacillales</taxon>
        <taxon>Paenibacillaceae</taxon>
        <taxon>Paenibacillus</taxon>
    </lineage>
</organism>
<dbReference type="InterPro" id="IPR001119">
    <property type="entry name" value="SLH_dom"/>
</dbReference>
<gene>
    <name evidence="6" type="primary">vgb_2</name>
    <name evidence="6" type="ORF">PAECIP111893_03952</name>
</gene>
<dbReference type="Pfam" id="PF00395">
    <property type="entry name" value="SLH"/>
    <property type="match status" value="3"/>
</dbReference>
<feature type="repeat" description="NHL" evidence="2">
    <location>
        <begin position="192"/>
        <end position="231"/>
    </location>
</feature>
<protein>
    <submittedName>
        <fullName evidence="6">Virginiamycin B lyase</fullName>
        <ecNumber evidence="6">4.2.99.-</ecNumber>
    </submittedName>
</protein>
<feature type="repeat" description="NHL" evidence="2">
    <location>
        <begin position="342"/>
        <end position="385"/>
    </location>
</feature>
<dbReference type="Pfam" id="PF12733">
    <property type="entry name" value="Cadherin-like"/>
    <property type="match status" value="3"/>
</dbReference>
<dbReference type="Proteomes" id="UP000838686">
    <property type="component" value="Unassembled WGS sequence"/>
</dbReference>
<feature type="repeat" description="NHL" evidence="2">
    <location>
        <begin position="448"/>
        <end position="481"/>
    </location>
</feature>
<name>A0ABN8GSC1_9BACL</name>
<feature type="chain" id="PRO_5045941658" evidence="4">
    <location>
        <begin position="28"/>
        <end position="1397"/>
    </location>
</feature>
<dbReference type="RefSeq" id="WP_236344299.1">
    <property type="nucleotide sequence ID" value="NZ_CAKMMF010000024.1"/>
</dbReference>
<dbReference type="Gene3D" id="2.120.10.30">
    <property type="entry name" value="TolB, C-terminal domain"/>
    <property type="match status" value="7"/>
</dbReference>
<evidence type="ECO:0000259" key="5">
    <source>
        <dbReference type="PROSITE" id="PS51272"/>
    </source>
</evidence>
<dbReference type="PANTHER" id="PTHR24104">
    <property type="entry name" value="E3 UBIQUITIN-PROTEIN LIGASE NHLRC1-RELATED"/>
    <property type="match status" value="1"/>
</dbReference>
<evidence type="ECO:0000256" key="4">
    <source>
        <dbReference type="SAM" id="SignalP"/>
    </source>
</evidence>
<comment type="caution">
    <text evidence="6">The sequence shown here is derived from an EMBL/GenBank/DDBJ whole genome shotgun (WGS) entry which is preliminary data.</text>
</comment>
<feature type="repeat" description="NHL" evidence="2">
    <location>
        <begin position="101"/>
        <end position="136"/>
    </location>
</feature>
<accession>A0ABN8GSC1</accession>
<sequence length="1397" mass="145401">MGKMKMNMGGLLKIALCLLLLASPLLSGGAGTVRADGASAFERVLPLGPDGSNSGRFERVNDVAVASNGDVYVVDIAYDTIMKYDASGSFVSSWGGYDSLGGKGKFNGVRGIAVDTVGNVYTVEVNGNRVQKFDGNGAFIKQWGRNGTADGQFREPTDIAVDSIGNIYVTEGGSSNRVQKFTSDGVFVAKWGGSGTGNGQFMSPQAIAIDSNNHVYVGESSGSRVQKFTSGGVYVAQWGSAGDGDGQFNAISGLTVDGAGNVYVADKVTLFDRNTMRNVYSKNRIQKFSSDGDFLLQWGGDGAADDKFTQLNGLAIDSNGSIYAADGSLGRVQLFDGTGSYERSLLSYSVRTGYFKMPMGIAVDESRNMYVADTINNRIQKFDAAGVFIAEWGGSGELNGQFKTPSGMAIDSYGNVYVADSGNHRIQKFASDGTFISKLGTGSATIADGGFSHPGGVAVDSNGNIYVADSGNNRMQKFDAAGTFVMKWGSMGSEEGQMRVPAGVAVDGSGNVFVADTNNHRVQIFDSQGGFIAAFGGDEPSGGDGPFGEEGPLDGYFSSPQGVAIDSSGNVYVSDSNNYRVQQFKKSGSSYTFEKLWGQRGSDNGQFYMASGIAVDDGGNVYVADTGNHRIQKLTQEPPIVDSELTGLTISEGQLSPDFASNTGVYTASVAHTVYSLVVTPTAAHPAAAIKVNEAAASSGAGSVVALNTGSNTIEIVVTGPSSAQQTYKIDVTREPSSNAGLSSLALSDGSLSPAFTTGTLNYEVSVDEDVSSMVITAVTADSEAEVNVNGNPAASGVGTVVSLLPGSNVIPIAVRAADGTEQIYCVTVMRNVSSNADLLSLSLSEGSLSPAFASDNENYTASVDHAKASLSVTATVSDLVYSTAAVSVYSSGNGDVTTGPLSLSSGIPSATLPLEVGDNRIGLSVTAQDGTLNTYTVIVTRAADDSSPSLPSSPGYSGSGNGGDGGGGTGSINPFEVIVNEQNQERLAVGSIREENGRVVASAMLDASKVRALLLEGRGDMPKIRVAVNSPADIVSVGLTGDVVKAMGSKQAVLEIQSMIGSYRLPAAEIAAASLLEQFGEDAPLPSILIQVEIAKSTEDKLKQLADNARSGGYSLVGEPVDFTVSASYNGRTIAMERFNKYVEREIPLPVSVLPGDVTTAVVLDASGSLRHAPTYVTERSGSYSAVISSLTNSSYSLVSHKASFADMEGHWAEEAVKNMASRLIVNGVDREHFRPEAAVTRAEFVAMVIRALGLAAHTGDKIYADVSAEAWYAGAVREAHEYSLVQGYEDGTFRPQETIRREEAAIIMARGLPLTGTEAPVLSAAETNSLLSRFADGGKVGSWARAAVAGVLKNGLLKGSDKGLLPGSAVTRAEAAVMLGRLLMKSGLIENRSLN</sequence>
<keyword evidence="4" id="KW-0732">Signal</keyword>
<evidence type="ECO:0000256" key="1">
    <source>
        <dbReference type="ARBA" id="ARBA00022737"/>
    </source>
</evidence>
<dbReference type="GO" id="GO:0016829">
    <property type="term" value="F:lyase activity"/>
    <property type="evidence" value="ECO:0007669"/>
    <property type="project" value="UniProtKB-KW"/>
</dbReference>
<feature type="repeat" description="NHL" evidence="2">
    <location>
        <begin position="489"/>
        <end position="528"/>
    </location>
</feature>
<proteinExistence type="predicted"/>
<dbReference type="PROSITE" id="PS51125">
    <property type="entry name" value="NHL"/>
    <property type="match status" value="11"/>
</dbReference>
<dbReference type="EC" id="4.2.99.-" evidence="6"/>
<dbReference type="Pfam" id="PF01436">
    <property type="entry name" value="NHL"/>
    <property type="match status" value="6"/>
</dbReference>
<feature type="compositionally biased region" description="Low complexity" evidence="3">
    <location>
        <begin position="946"/>
        <end position="957"/>
    </location>
</feature>
<dbReference type="SUPFAM" id="SSF101898">
    <property type="entry name" value="NHL repeat"/>
    <property type="match status" value="2"/>
</dbReference>
<dbReference type="PROSITE" id="PS51272">
    <property type="entry name" value="SLH"/>
    <property type="match status" value="3"/>
</dbReference>
<dbReference type="InterPro" id="IPR050952">
    <property type="entry name" value="TRIM-NHL_E3_ligases"/>
</dbReference>
<evidence type="ECO:0000256" key="3">
    <source>
        <dbReference type="SAM" id="MobiDB-lite"/>
    </source>
</evidence>
<feature type="repeat" description="NHL" evidence="2">
    <location>
        <begin position="393"/>
        <end position="432"/>
    </location>
</feature>
<dbReference type="InterPro" id="IPR011042">
    <property type="entry name" value="6-blade_b-propeller_TolB-like"/>
</dbReference>
<feature type="signal peptide" evidence="4">
    <location>
        <begin position="1"/>
        <end position="27"/>
    </location>
</feature>
<dbReference type="InterPro" id="IPR001258">
    <property type="entry name" value="NHL_repeat"/>
</dbReference>
<dbReference type="PANTHER" id="PTHR24104:SF25">
    <property type="entry name" value="PROTEIN LIN-41"/>
    <property type="match status" value="1"/>
</dbReference>
<feature type="domain" description="SLH" evidence="5">
    <location>
        <begin position="1201"/>
        <end position="1259"/>
    </location>
</feature>
<keyword evidence="1" id="KW-0677">Repeat</keyword>